<organism evidence="11 12">
    <name type="scientific">Brachionus plicatilis</name>
    <name type="common">Marine rotifer</name>
    <name type="synonym">Brachionus muelleri</name>
    <dbReference type="NCBI Taxonomy" id="10195"/>
    <lineage>
        <taxon>Eukaryota</taxon>
        <taxon>Metazoa</taxon>
        <taxon>Spiralia</taxon>
        <taxon>Gnathifera</taxon>
        <taxon>Rotifera</taxon>
        <taxon>Eurotatoria</taxon>
        <taxon>Monogononta</taxon>
        <taxon>Pseudotrocha</taxon>
        <taxon>Ploima</taxon>
        <taxon>Brachionidae</taxon>
        <taxon>Brachionus</taxon>
    </lineage>
</organism>
<sequence length="736" mass="83218">MSDRQTSSNENPVYQSDSRSKTPSILNGSSLSFDVLNGNNARSLKTRYDTKSSCSNSLYGSKATVQTPVLIPNPNTIRRSQRVKKYILNKVFTDTAYADGEYEPGEEIDLSGPKEENRDTWSGRFDFFLSCLGYAVGLGAVWRFPYLCYKNGGGVFLIPYLIFLFFVGIPLFYLELNIGQFTSQGPILCWKMAPIFKGLGISMNISSFYFCLYYNMIIAYSLYFLYNSFQSPLPWSKCEYSWSSPNCTDDFGEDFVVKCNQADVYRDDNGLCYNYSGPAGKTQIGWWNVQKRLEFKKPILPSQDYYNNYILQKTPGLENSGTLVWQLVLCLGIAWIIVFLCIFKGIKSSGKVVYFTSLFPYVVLLILGINGWTLPGAGIGIEFYLKPDFNKLLEISVWFDAAVQIFFTMSTSYGGLITLASYNKFNQHTLRDTFVITISNALTAIFAGFVVFSYIGYLAEVTQQEVKDVVSSGSGLSFIVFPFAVTQLVGAPFWSVIFFIMMLTLGLDSQFATLETIITSVCDGVPRVKKYKKLLIAFLCTVMYLLGLTYCTQGGQYWIEIMDRFASGWAVLLIGTLECICIGWVYGYKNFQKDISLMIGKNCLDCCLSWYWSLCWKFVSPILLFGLAIFSIIQYKPLQTDDYVFPVWANWIGHLMTASILSGIVGWAIYMLIDATCINKRSLRTLIEPEKDWGPLLIEHKRLAIHLKNLSNFHTLEADNKKLSKAQAHVNAVMVA</sequence>
<keyword evidence="3 8" id="KW-0812">Transmembrane</keyword>
<feature type="transmembrane region" description="Helical" evidence="10">
    <location>
        <begin position="358"/>
        <end position="381"/>
    </location>
</feature>
<comment type="caution">
    <text evidence="11">The sequence shown here is derived from an EMBL/GenBank/DDBJ whole genome shotgun (WGS) entry which is preliminary data.</text>
</comment>
<keyword evidence="7" id="KW-1015">Disulfide bond</keyword>
<dbReference type="Proteomes" id="UP000276133">
    <property type="component" value="Unassembled WGS sequence"/>
</dbReference>
<feature type="binding site" evidence="6">
    <location>
        <position position="440"/>
    </location>
    <ligand>
        <name>Na(+)</name>
        <dbReference type="ChEBI" id="CHEBI:29101"/>
        <label>1</label>
    </ligand>
</feature>
<dbReference type="EMBL" id="REGN01002297">
    <property type="protein sequence ID" value="RNA29024.1"/>
    <property type="molecule type" value="Genomic_DNA"/>
</dbReference>
<evidence type="ECO:0000256" key="10">
    <source>
        <dbReference type="SAM" id="Phobius"/>
    </source>
</evidence>
<dbReference type="GO" id="GO:0005886">
    <property type="term" value="C:plasma membrane"/>
    <property type="evidence" value="ECO:0007669"/>
    <property type="project" value="TreeGrafter"/>
</dbReference>
<comment type="subcellular location">
    <subcellularLocation>
        <location evidence="1">Membrane</location>
        <topology evidence="1">Multi-pass membrane protein</topology>
    </subcellularLocation>
</comment>
<feature type="binding site" evidence="6">
    <location>
        <position position="509"/>
    </location>
    <ligand>
        <name>Na(+)</name>
        <dbReference type="ChEBI" id="CHEBI:29101"/>
        <label>1</label>
    </ligand>
</feature>
<keyword evidence="5 10" id="KW-0472">Membrane</keyword>
<dbReference type="PROSITE" id="PS00754">
    <property type="entry name" value="NA_NEUROTRAN_SYMP_2"/>
    <property type="match status" value="1"/>
</dbReference>
<feature type="binding site" evidence="6">
    <location>
        <position position="508"/>
    </location>
    <ligand>
        <name>Na(+)</name>
        <dbReference type="ChEBI" id="CHEBI:29101"/>
        <label>1</label>
    </ligand>
</feature>
<dbReference type="PANTHER" id="PTHR11616">
    <property type="entry name" value="SODIUM/CHLORIDE DEPENDENT TRANSPORTER"/>
    <property type="match status" value="1"/>
</dbReference>
<feature type="transmembrane region" description="Helical" evidence="10">
    <location>
        <begin position="323"/>
        <end position="346"/>
    </location>
</feature>
<evidence type="ECO:0000313" key="11">
    <source>
        <dbReference type="EMBL" id="RNA29024.1"/>
    </source>
</evidence>
<gene>
    <name evidence="11" type="ORF">BpHYR1_005636</name>
</gene>
<evidence type="ECO:0000256" key="3">
    <source>
        <dbReference type="ARBA" id="ARBA00022692"/>
    </source>
</evidence>
<evidence type="ECO:0000256" key="7">
    <source>
        <dbReference type="PIRSR" id="PIRSR600175-2"/>
    </source>
</evidence>
<dbReference type="GO" id="GO:0015375">
    <property type="term" value="F:glycine:sodium symporter activity"/>
    <property type="evidence" value="ECO:0007669"/>
    <property type="project" value="TreeGrafter"/>
</dbReference>
<feature type="disulfide bond" evidence="7">
    <location>
        <begin position="238"/>
        <end position="247"/>
    </location>
</feature>
<feature type="binding site" evidence="6">
    <location>
        <position position="133"/>
    </location>
    <ligand>
        <name>Na(+)</name>
        <dbReference type="ChEBI" id="CHEBI:29101"/>
        <label>1</label>
    </ligand>
</feature>
<keyword evidence="2 8" id="KW-0813">Transport</keyword>
<feature type="region of interest" description="Disordered" evidence="9">
    <location>
        <begin position="1"/>
        <end position="26"/>
    </location>
</feature>
<evidence type="ECO:0000256" key="4">
    <source>
        <dbReference type="ARBA" id="ARBA00022989"/>
    </source>
</evidence>
<feature type="binding site" evidence="6">
    <location>
        <position position="505"/>
    </location>
    <ligand>
        <name>Na(+)</name>
        <dbReference type="ChEBI" id="CHEBI:29101"/>
        <label>1</label>
    </ligand>
</feature>
<evidence type="ECO:0000256" key="6">
    <source>
        <dbReference type="PIRSR" id="PIRSR600175-1"/>
    </source>
</evidence>
<feature type="transmembrane region" description="Helical" evidence="10">
    <location>
        <begin position="156"/>
        <end position="174"/>
    </location>
</feature>
<dbReference type="SUPFAM" id="SSF161070">
    <property type="entry name" value="SNF-like"/>
    <property type="match status" value="1"/>
</dbReference>
<reference evidence="11 12" key="1">
    <citation type="journal article" date="2018" name="Sci. Rep.">
        <title>Genomic signatures of local adaptation to the degree of environmental predictability in rotifers.</title>
        <authorList>
            <person name="Franch-Gras L."/>
            <person name="Hahn C."/>
            <person name="Garcia-Roger E.M."/>
            <person name="Carmona M.J."/>
            <person name="Serra M."/>
            <person name="Gomez A."/>
        </authorList>
    </citation>
    <scope>NUCLEOTIDE SEQUENCE [LARGE SCALE GENOMIC DNA]</scope>
    <source>
        <strain evidence="11">HYR1</strain>
    </source>
</reference>
<proteinExistence type="inferred from homology"/>
<dbReference type="PANTHER" id="PTHR11616:SF240">
    <property type="entry name" value="BLOATED TUBULES, ISOFORM B-RELATED"/>
    <property type="match status" value="1"/>
</dbReference>
<dbReference type="OrthoDB" id="6581954at2759"/>
<feature type="transmembrane region" description="Helical" evidence="10">
    <location>
        <begin position="608"/>
        <end position="632"/>
    </location>
</feature>
<keyword evidence="12" id="KW-1185">Reference proteome</keyword>
<keyword evidence="4 10" id="KW-1133">Transmembrane helix</keyword>
<feature type="binding site" evidence="6">
    <location>
        <position position="136"/>
    </location>
    <ligand>
        <name>Na(+)</name>
        <dbReference type="ChEBI" id="CHEBI:29101"/>
        <label>1</label>
    </ligand>
</feature>
<feature type="transmembrane region" description="Helical" evidence="10">
    <location>
        <begin position="207"/>
        <end position="226"/>
    </location>
</feature>
<feature type="transmembrane region" description="Helical" evidence="10">
    <location>
        <begin position="479"/>
        <end position="505"/>
    </location>
</feature>
<evidence type="ECO:0000256" key="8">
    <source>
        <dbReference type="RuleBase" id="RU003732"/>
    </source>
</evidence>
<feature type="transmembrane region" description="Helical" evidence="10">
    <location>
        <begin position="534"/>
        <end position="559"/>
    </location>
</feature>
<dbReference type="STRING" id="10195.A0A3M7RZQ9"/>
<protein>
    <recommendedName>
        <fullName evidence="8">Transporter</fullName>
    </recommendedName>
</protein>
<keyword evidence="8" id="KW-0769">Symport</keyword>
<feature type="binding site" evidence="6">
    <location>
        <position position="135"/>
    </location>
    <ligand>
        <name>Na(+)</name>
        <dbReference type="ChEBI" id="CHEBI:29101"/>
        <label>1</label>
    </ligand>
</feature>
<comment type="similarity">
    <text evidence="8">Belongs to the sodium:neurotransmitter symporter (SNF) (TC 2.A.22) family.</text>
</comment>
<keyword evidence="6" id="KW-0915">Sodium</keyword>
<evidence type="ECO:0000256" key="1">
    <source>
        <dbReference type="ARBA" id="ARBA00004141"/>
    </source>
</evidence>
<evidence type="ECO:0000256" key="9">
    <source>
        <dbReference type="SAM" id="MobiDB-lite"/>
    </source>
</evidence>
<evidence type="ECO:0000256" key="2">
    <source>
        <dbReference type="ARBA" id="ARBA00022448"/>
    </source>
</evidence>
<dbReference type="PROSITE" id="PS50267">
    <property type="entry name" value="NA_NEUROTRAN_SYMP_3"/>
    <property type="match status" value="1"/>
</dbReference>
<evidence type="ECO:0000313" key="12">
    <source>
        <dbReference type="Proteomes" id="UP000276133"/>
    </source>
</evidence>
<feature type="transmembrane region" description="Helical" evidence="10">
    <location>
        <begin position="565"/>
        <end position="587"/>
    </location>
</feature>
<accession>A0A3M7RZQ9</accession>
<feature type="transmembrane region" description="Helical" evidence="10">
    <location>
        <begin position="652"/>
        <end position="673"/>
    </location>
</feature>
<dbReference type="PRINTS" id="PR00176">
    <property type="entry name" value="NANEUSMPORT"/>
</dbReference>
<dbReference type="InterPro" id="IPR037272">
    <property type="entry name" value="SNS_sf"/>
</dbReference>
<feature type="transmembrane region" description="Helical" evidence="10">
    <location>
        <begin position="401"/>
        <end position="422"/>
    </location>
</feature>
<name>A0A3M7RZQ9_BRAPC</name>
<dbReference type="Pfam" id="PF00209">
    <property type="entry name" value="SNF"/>
    <property type="match status" value="1"/>
</dbReference>
<feature type="transmembrane region" description="Helical" evidence="10">
    <location>
        <begin position="127"/>
        <end position="144"/>
    </location>
</feature>
<dbReference type="GO" id="GO:0046872">
    <property type="term" value="F:metal ion binding"/>
    <property type="evidence" value="ECO:0007669"/>
    <property type="project" value="UniProtKB-KW"/>
</dbReference>
<keyword evidence="6" id="KW-0479">Metal-binding</keyword>
<dbReference type="PROSITE" id="PS00610">
    <property type="entry name" value="NA_NEUROTRAN_SYMP_1"/>
    <property type="match status" value="1"/>
</dbReference>
<dbReference type="InterPro" id="IPR000175">
    <property type="entry name" value="Na/ntran_symport"/>
</dbReference>
<evidence type="ECO:0000256" key="5">
    <source>
        <dbReference type="ARBA" id="ARBA00023136"/>
    </source>
</evidence>
<feature type="transmembrane region" description="Helical" evidence="10">
    <location>
        <begin position="434"/>
        <end position="459"/>
    </location>
</feature>
<dbReference type="AlphaFoldDB" id="A0A3M7RZQ9"/>